<dbReference type="PRINTS" id="PR00625">
    <property type="entry name" value="JDOMAIN"/>
</dbReference>
<dbReference type="InterPro" id="IPR018253">
    <property type="entry name" value="DnaJ_domain_CS"/>
</dbReference>
<dbReference type="Pfam" id="PF01556">
    <property type="entry name" value="DnaJ_C"/>
    <property type="match status" value="1"/>
</dbReference>
<accession>A0A1S7LDS9</accession>
<sequence length="290" mass="32398">MMPQDYYARLKVAPSASQDQIRSAYRQLARQYHPDVNSACGAEALFKSLGEAYDVLRDPHKRASYDRSRRPGASPRGWSAKHHGFDTSRAQSKSHSPYTTRRPNRNQQGKPHHIEARLIVPLEAALSGELHQVQLNMPELGGKRHLKVKIPVGVRHGDKVRLHNQVPANPARGISGGDVLFKVEVPPHPRFNLQGDDLHSSLTLTPWEAALGEAVVFESMEGRIRVHIPQGSSSGQLIRIRGRGFPKPGNIGRGDLYLRLKIAIPKHLSSAERKLFKKLSSKSAFNPRMR</sequence>
<gene>
    <name evidence="4" type="ORF">MAGMO_0911</name>
</gene>
<dbReference type="InterPro" id="IPR008971">
    <property type="entry name" value="HSP40/DnaJ_pept-bd"/>
</dbReference>
<dbReference type="FunFam" id="2.60.260.20:FF:000013">
    <property type="entry name" value="DnaJ subfamily B member 11"/>
    <property type="match status" value="1"/>
</dbReference>
<evidence type="ECO:0000256" key="1">
    <source>
        <dbReference type="ARBA" id="ARBA00023186"/>
    </source>
</evidence>
<reference evidence="4" key="1">
    <citation type="submission" date="2015-04" db="EMBL/GenBank/DDBJ databases">
        <authorList>
            <person name="Syromyatnikov M.Y."/>
            <person name="Popov V.N."/>
        </authorList>
    </citation>
    <scope>NUCLEOTIDE SEQUENCE</scope>
    <source>
        <strain evidence="4">MO-1</strain>
    </source>
</reference>
<dbReference type="InterPro" id="IPR036869">
    <property type="entry name" value="J_dom_sf"/>
</dbReference>
<dbReference type="PROSITE" id="PS50076">
    <property type="entry name" value="DNAJ_2"/>
    <property type="match status" value="1"/>
</dbReference>
<dbReference type="InterPro" id="IPR002939">
    <property type="entry name" value="DnaJ_C"/>
</dbReference>
<evidence type="ECO:0000256" key="2">
    <source>
        <dbReference type="SAM" id="MobiDB-lite"/>
    </source>
</evidence>
<dbReference type="SMART" id="SM00271">
    <property type="entry name" value="DnaJ"/>
    <property type="match status" value="1"/>
</dbReference>
<dbReference type="Gene3D" id="1.10.287.110">
    <property type="entry name" value="DnaJ domain"/>
    <property type="match status" value="1"/>
</dbReference>
<dbReference type="SUPFAM" id="SSF49493">
    <property type="entry name" value="HSP40/DnaJ peptide-binding domain"/>
    <property type="match status" value="2"/>
</dbReference>
<dbReference type="GO" id="GO:0005737">
    <property type="term" value="C:cytoplasm"/>
    <property type="evidence" value="ECO:0007669"/>
    <property type="project" value="TreeGrafter"/>
</dbReference>
<dbReference type="GO" id="GO:0051082">
    <property type="term" value="F:unfolded protein binding"/>
    <property type="evidence" value="ECO:0007669"/>
    <property type="project" value="InterPro"/>
</dbReference>
<feature type="region of interest" description="Disordered" evidence="2">
    <location>
        <begin position="62"/>
        <end position="111"/>
    </location>
</feature>
<name>A0A1S7LDS9_MAGMO</name>
<dbReference type="GO" id="GO:0042026">
    <property type="term" value="P:protein refolding"/>
    <property type="evidence" value="ECO:0007669"/>
    <property type="project" value="TreeGrafter"/>
</dbReference>
<proteinExistence type="predicted"/>
<organism evidence="4">
    <name type="scientific">Magnetococcus massalia (strain MO-1)</name>
    <dbReference type="NCBI Taxonomy" id="451514"/>
    <lineage>
        <taxon>Bacteria</taxon>
        <taxon>Pseudomonadati</taxon>
        <taxon>Pseudomonadota</taxon>
        <taxon>Magnetococcia</taxon>
        <taxon>Magnetococcales</taxon>
        <taxon>Magnetococcaceae</taxon>
        <taxon>Magnetococcus</taxon>
    </lineage>
</organism>
<dbReference type="Pfam" id="PF00226">
    <property type="entry name" value="DnaJ"/>
    <property type="match status" value="1"/>
</dbReference>
<dbReference type="PANTHER" id="PTHR43096">
    <property type="entry name" value="DNAJ HOMOLOG 1, MITOCHONDRIAL-RELATED"/>
    <property type="match status" value="1"/>
</dbReference>
<dbReference type="PROSITE" id="PS00636">
    <property type="entry name" value="DNAJ_1"/>
    <property type="match status" value="1"/>
</dbReference>
<dbReference type="SUPFAM" id="SSF46565">
    <property type="entry name" value="Chaperone J-domain"/>
    <property type="match status" value="1"/>
</dbReference>
<dbReference type="GO" id="GO:0003677">
    <property type="term" value="F:DNA binding"/>
    <property type="evidence" value="ECO:0007669"/>
    <property type="project" value="UniProtKB-KW"/>
</dbReference>
<dbReference type="AlphaFoldDB" id="A0A1S7LDS9"/>
<protein>
    <submittedName>
        <fullName evidence="4">Putative curved DNA-binding protein</fullName>
    </submittedName>
</protein>
<dbReference type="CDD" id="cd06257">
    <property type="entry name" value="DnaJ"/>
    <property type="match status" value="1"/>
</dbReference>
<dbReference type="InterPro" id="IPR001623">
    <property type="entry name" value="DnaJ_domain"/>
</dbReference>
<feature type="domain" description="J" evidence="3">
    <location>
        <begin position="5"/>
        <end position="69"/>
    </location>
</feature>
<dbReference type="Gene3D" id="2.60.260.20">
    <property type="entry name" value="Urease metallochaperone UreE, N-terminal domain"/>
    <property type="match status" value="2"/>
</dbReference>
<dbReference type="PANTHER" id="PTHR43096:SF52">
    <property type="entry name" value="DNAJ HOMOLOG 1, MITOCHONDRIAL-RELATED"/>
    <property type="match status" value="1"/>
</dbReference>
<feature type="compositionally biased region" description="Polar residues" evidence="2">
    <location>
        <begin position="88"/>
        <end position="109"/>
    </location>
</feature>
<keyword evidence="1" id="KW-0143">Chaperone</keyword>
<dbReference type="EMBL" id="LO017727">
    <property type="protein sequence ID" value="CRH05110.1"/>
    <property type="molecule type" value="Genomic_DNA"/>
</dbReference>
<evidence type="ECO:0000259" key="3">
    <source>
        <dbReference type="PROSITE" id="PS50076"/>
    </source>
</evidence>
<keyword evidence="4" id="KW-0238">DNA-binding</keyword>
<evidence type="ECO:0000313" key="4">
    <source>
        <dbReference type="EMBL" id="CRH05110.1"/>
    </source>
</evidence>
<dbReference type="CDD" id="cd10747">
    <property type="entry name" value="DnaJ_C"/>
    <property type="match status" value="1"/>
</dbReference>